<accession>A0A2P5AWV0</accession>
<dbReference type="EMBL" id="JXTB01000426">
    <property type="protein sequence ID" value="PON41005.1"/>
    <property type="molecule type" value="Genomic_DNA"/>
</dbReference>
<comment type="caution">
    <text evidence="1">The sequence shown here is derived from an EMBL/GenBank/DDBJ whole genome shotgun (WGS) entry which is preliminary data.</text>
</comment>
<dbReference type="PANTHER" id="PTHR33240">
    <property type="entry name" value="OS08G0508500 PROTEIN"/>
    <property type="match status" value="1"/>
</dbReference>
<dbReference type="PANTHER" id="PTHR33240:SF15">
    <property type="entry name" value="GAG-PRO-LIKE PROTEIN"/>
    <property type="match status" value="1"/>
</dbReference>
<evidence type="ECO:0000313" key="1">
    <source>
        <dbReference type="EMBL" id="PON41005.1"/>
    </source>
</evidence>
<keyword evidence="2" id="KW-1185">Reference proteome</keyword>
<reference evidence="2" key="1">
    <citation type="submission" date="2016-06" db="EMBL/GenBank/DDBJ databases">
        <title>Parallel loss of symbiosis genes in relatives of nitrogen-fixing non-legume Parasponia.</title>
        <authorList>
            <person name="Van Velzen R."/>
            <person name="Holmer R."/>
            <person name="Bu F."/>
            <person name="Rutten L."/>
            <person name="Van Zeijl A."/>
            <person name="Liu W."/>
            <person name="Santuari L."/>
            <person name="Cao Q."/>
            <person name="Sharma T."/>
            <person name="Shen D."/>
            <person name="Roswanjaya Y."/>
            <person name="Wardhani T."/>
            <person name="Kalhor M.S."/>
            <person name="Jansen J."/>
            <person name="Van den Hoogen J."/>
            <person name="Gungor B."/>
            <person name="Hartog M."/>
            <person name="Hontelez J."/>
            <person name="Verver J."/>
            <person name="Yang W.-C."/>
            <person name="Schijlen E."/>
            <person name="Repin R."/>
            <person name="Schilthuizen M."/>
            <person name="Schranz E."/>
            <person name="Heidstra R."/>
            <person name="Miyata K."/>
            <person name="Fedorova E."/>
            <person name="Kohlen W."/>
            <person name="Bisseling T."/>
            <person name="Smit S."/>
            <person name="Geurts R."/>
        </authorList>
    </citation>
    <scope>NUCLEOTIDE SEQUENCE [LARGE SCALE GENOMIC DNA]</scope>
    <source>
        <strain evidence="2">cv. WU1-14</strain>
    </source>
</reference>
<proteinExistence type="predicted"/>
<dbReference type="AlphaFoldDB" id="A0A2P5AWV0"/>
<sequence>MHLEQRPQKLQWVSDIDITFTEQDAREVHYPHIDALVIKINYGSTQLWQVLVDNGSAIDIIYYDAFKKMRFSDNDLKPAITLLYGFTSDSIMPRSMIELIVNVRTYPRVSMVMTQFLVVDCLFAFNTILGRPIL</sequence>
<evidence type="ECO:0008006" key="3">
    <source>
        <dbReference type="Google" id="ProtNLM"/>
    </source>
</evidence>
<protein>
    <recommendedName>
        <fullName evidence="3">Aspartic peptidase domain containing protein</fullName>
    </recommendedName>
</protein>
<gene>
    <name evidence="1" type="ORF">PanWU01x14_292940</name>
</gene>
<name>A0A2P5AWV0_PARAD</name>
<evidence type="ECO:0000313" key="2">
    <source>
        <dbReference type="Proteomes" id="UP000237105"/>
    </source>
</evidence>
<dbReference type="OrthoDB" id="1624859at2759"/>
<dbReference type="Proteomes" id="UP000237105">
    <property type="component" value="Unassembled WGS sequence"/>
</dbReference>
<organism evidence="1 2">
    <name type="scientific">Parasponia andersonii</name>
    <name type="common">Sponia andersonii</name>
    <dbReference type="NCBI Taxonomy" id="3476"/>
    <lineage>
        <taxon>Eukaryota</taxon>
        <taxon>Viridiplantae</taxon>
        <taxon>Streptophyta</taxon>
        <taxon>Embryophyta</taxon>
        <taxon>Tracheophyta</taxon>
        <taxon>Spermatophyta</taxon>
        <taxon>Magnoliopsida</taxon>
        <taxon>eudicotyledons</taxon>
        <taxon>Gunneridae</taxon>
        <taxon>Pentapetalae</taxon>
        <taxon>rosids</taxon>
        <taxon>fabids</taxon>
        <taxon>Rosales</taxon>
        <taxon>Cannabaceae</taxon>
        <taxon>Parasponia</taxon>
    </lineage>
</organism>